<name>A0A6N1WZK2_9BURK</name>
<reference evidence="1 2" key="1">
    <citation type="submission" date="2020-06" db="EMBL/GenBank/DDBJ databases">
        <title>Acidovorax antarctica sp. nov., isolated from Corinth ice sheet soil, Antarctic Fields Peninsula.</title>
        <authorList>
            <person name="Xu Q."/>
            <person name="Peng F."/>
        </authorList>
    </citation>
    <scope>NUCLEOTIDE SEQUENCE [LARGE SCALE GENOMIC DNA]</scope>
    <source>
        <strain evidence="1 2">16-35-5</strain>
    </source>
</reference>
<sequence length="65" mass="7059">MTQVLQMLRPAGSGGTALRLVGAEKAEKDQLCFILTTVSAQVRAMKFKGNQKDQQGKKAYSACKQ</sequence>
<dbReference type="Proteomes" id="UP000509579">
    <property type="component" value="Chromosome"/>
</dbReference>
<evidence type="ECO:0000313" key="1">
    <source>
        <dbReference type="EMBL" id="QKV51513.1"/>
    </source>
</evidence>
<evidence type="ECO:0000313" key="2">
    <source>
        <dbReference type="Proteomes" id="UP000509579"/>
    </source>
</evidence>
<organism evidence="1 2">
    <name type="scientific">Comamonas antarctica</name>
    <dbReference type="NCBI Taxonomy" id="2743470"/>
    <lineage>
        <taxon>Bacteria</taxon>
        <taxon>Pseudomonadati</taxon>
        <taxon>Pseudomonadota</taxon>
        <taxon>Betaproteobacteria</taxon>
        <taxon>Burkholderiales</taxon>
        <taxon>Comamonadaceae</taxon>
        <taxon>Comamonas</taxon>
    </lineage>
</organism>
<dbReference type="AlphaFoldDB" id="A0A6N1WZK2"/>
<protein>
    <submittedName>
        <fullName evidence="1">Uncharacterized protein</fullName>
    </submittedName>
</protein>
<gene>
    <name evidence="1" type="ORF">HUK68_00625</name>
</gene>
<dbReference type="EMBL" id="CP054840">
    <property type="protein sequence ID" value="QKV51513.1"/>
    <property type="molecule type" value="Genomic_DNA"/>
</dbReference>
<proteinExistence type="predicted"/>
<accession>A0A6N1WZK2</accession>
<dbReference type="KEGG" id="aant:HUK68_00625"/>
<dbReference type="RefSeq" id="WP_175502449.1">
    <property type="nucleotide sequence ID" value="NZ_CAURQT010000008.1"/>
</dbReference>
<keyword evidence="2" id="KW-1185">Reference proteome</keyword>